<sequence length="70" mass="7859">MALRLGDEAPNFQAETTESSIDFHEWIGESWAILFSHPADYTPVCTTELGYTAKLKPEFEKRGVKIIAIS</sequence>
<dbReference type="PROSITE" id="PS51352">
    <property type="entry name" value="THIOREDOXIN_2"/>
    <property type="match status" value="1"/>
</dbReference>
<dbReference type="Gene3D" id="3.40.30.10">
    <property type="entry name" value="Glutaredoxin"/>
    <property type="match status" value="1"/>
</dbReference>
<organism evidence="2">
    <name type="scientific">marine metagenome</name>
    <dbReference type="NCBI Taxonomy" id="408172"/>
    <lineage>
        <taxon>unclassified sequences</taxon>
        <taxon>metagenomes</taxon>
        <taxon>ecological metagenomes</taxon>
    </lineage>
</organism>
<feature type="domain" description="Thioredoxin" evidence="1">
    <location>
        <begin position="3"/>
        <end position="70"/>
    </location>
</feature>
<dbReference type="InterPro" id="IPR013766">
    <property type="entry name" value="Thioredoxin_domain"/>
</dbReference>
<evidence type="ECO:0000313" key="2">
    <source>
        <dbReference type="EMBL" id="SVC23413.1"/>
    </source>
</evidence>
<dbReference type="GO" id="GO:0016491">
    <property type="term" value="F:oxidoreductase activity"/>
    <property type="evidence" value="ECO:0007669"/>
    <property type="project" value="InterPro"/>
</dbReference>
<proteinExistence type="predicted"/>
<name>A0A382KJ35_9ZZZZ</name>
<dbReference type="GO" id="GO:0016209">
    <property type="term" value="F:antioxidant activity"/>
    <property type="evidence" value="ECO:0007669"/>
    <property type="project" value="InterPro"/>
</dbReference>
<dbReference type="SUPFAM" id="SSF52833">
    <property type="entry name" value="Thioredoxin-like"/>
    <property type="match status" value="1"/>
</dbReference>
<feature type="non-terminal residue" evidence="2">
    <location>
        <position position="70"/>
    </location>
</feature>
<gene>
    <name evidence="2" type="ORF">METZ01_LOCUS276267</name>
</gene>
<dbReference type="EMBL" id="UINC01080459">
    <property type="protein sequence ID" value="SVC23413.1"/>
    <property type="molecule type" value="Genomic_DNA"/>
</dbReference>
<dbReference type="Pfam" id="PF00578">
    <property type="entry name" value="AhpC-TSA"/>
    <property type="match status" value="1"/>
</dbReference>
<reference evidence="2" key="1">
    <citation type="submission" date="2018-05" db="EMBL/GenBank/DDBJ databases">
        <authorList>
            <person name="Lanie J.A."/>
            <person name="Ng W.-L."/>
            <person name="Kazmierczak K.M."/>
            <person name="Andrzejewski T.M."/>
            <person name="Davidsen T.M."/>
            <person name="Wayne K.J."/>
            <person name="Tettelin H."/>
            <person name="Glass J.I."/>
            <person name="Rusch D."/>
            <person name="Podicherti R."/>
            <person name="Tsui H.-C.T."/>
            <person name="Winkler M.E."/>
        </authorList>
    </citation>
    <scope>NUCLEOTIDE SEQUENCE</scope>
</reference>
<accession>A0A382KJ35</accession>
<dbReference type="InterPro" id="IPR036249">
    <property type="entry name" value="Thioredoxin-like_sf"/>
</dbReference>
<protein>
    <recommendedName>
        <fullName evidence="1">Thioredoxin domain-containing protein</fullName>
    </recommendedName>
</protein>
<evidence type="ECO:0000259" key="1">
    <source>
        <dbReference type="PROSITE" id="PS51352"/>
    </source>
</evidence>
<dbReference type="AlphaFoldDB" id="A0A382KJ35"/>
<dbReference type="InterPro" id="IPR000866">
    <property type="entry name" value="AhpC/TSA"/>
</dbReference>